<comment type="similarity">
    <text evidence="1">Belongs to the AHA1 family.</text>
</comment>
<accession>A0ABS2QE64</accession>
<evidence type="ECO:0000256" key="1">
    <source>
        <dbReference type="ARBA" id="ARBA00006817"/>
    </source>
</evidence>
<protein>
    <submittedName>
        <fullName evidence="3">Uncharacterized protein YndB with AHSA1/START domain</fullName>
    </submittedName>
</protein>
<evidence type="ECO:0000313" key="4">
    <source>
        <dbReference type="Proteomes" id="UP000823486"/>
    </source>
</evidence>
<dbReference type="Gene3D" id="3.30.530.20">
    <property type="match status" value="1"/>
</dbReference>
<dbReference type="RefSeq" id="WP_204538975.1">
    <property type="nucleotide sequence ID" value="NZ_JAFBFI010000002.1"/>
</dbReference>
<dbReference type="InterPro" id="IPR023393">
    <property type="entry name" value="START-like_dom_sf"/>
</dbReference>
<keyword evidence="4" id="KW-1185">Reference proteome</keyword>
<comment type="caution">
    <text evidence="3">The sequence shown here is derived from an EMBL/GenBank/DDBJ whole genome shotgun (WGS) entry which is preliminary data.</text>
</comment>
<evidence type="ECO:0000259" key="2">
    <source>
        <dbReference type="Pfam" id="PF08327"/>
    </source>
</evidence>
<dbReference type="InterPro" id="IPR013538">
    <property type="entry name" value="ASHA1/2-like_C"/>
</dbReference>
<organism evidence="3 4">
    <name type="scientific">Peribacillus deserti</name>
    <dbReference type="NCBI Taxonomy" id="673318"/>
    <lineage>
        <taxon>Bacteria</taxon>
        <taxon>Bacillati</taxon>
        <taxon>Bacillota</taxon>
        <taxon>Bacilli</taxon>
        <taxon>Bacillales</taxon>
        <taxon>Bacillaceae</taxon>
        <taxon>Peribacillus</taxon>
    </lineage>
</organism>
<evidence type="ECO:0000313" key="3">
    <source>
        <dbReference type="EMBL" id="MBM7691457.1"/>
    </source>
</evidence>
<dbReference type="EMBL" id="JAFBFI010000002">
    <property type="protein sequence ID" value="MBM7691457.1"/>
    <property type="molecule type" value="Genomic_DNA"/>
</dbReference>
<gene>
    <name evidence="3" type="ORF">JOC77_000862</name>
</gene>
<feature type="domain" description="Activator of Hsp90 ATPase homologue 1/2-like C-terminal" evidence="2">
    <location>
        <begin position="23"/>
        <end position="133"/>
    </location>
</feature>
<name>A0ABS2QE64_9BACI</name>
<reference evidence="3 4" key="1">
    <citation type="submission" date="2021-01" db="EMBL/GenBank/DDBJ databases">
        <title>Genomic Encyclopedia of Type Strains, Phase IV (KMG-IV): sequencing the most valuable type-strain genomes for metagenomic binning, comparative biology and taxonomic classification.</title>
        <authorList>
            <person name="Goeker M."/>
        </authorList>
    </citation>
    <scope>NUCLEOTIDE SEQUENCE [LARGE SCALE GENOMIC DNA]</scope>
    <source>
        <strain evidence="3 4">DSM 105482</strain>
    </source>
</reference>
<proteinExistence type="inferred from homology"/>
<dbReference type="Pfam" id="PF08327">
    <property type="entry name" value="AHSA1"/>
    <property type="match status" value="1"/>
</dbReference>
<dbReference type="CDD" id="cd08899">
    <property type="entry name" value="SRPBCC_CalC_Aha1-like_6"/>
    <property type="match status" value="1"/>
</dbReference>
<sequence>MLAVIEKFEDEYVARFERHFSQTADHVWAAITTNESLEKWMPNLEMKDLRKGGVILFNMNDGTGSSFILKITNCQSNSLLEFEWGDTLVRFELFPAPEGCLLVLKEFIPILVDHTSKDLAGWHVCLERLNAVLNGSYLDFQKVEWELWHQKYRDAVNGLQK</sequence>
<dbReference type="Proteomes" id="UP000823486">
    <property type="component" value="Unassembled WGS sequence"/>
</dbReference>
<dbReference type="SUPFAM" id="SSF55961">
    <property type="entry name" value="Bet v1-like"/>
    <property type="match status" value="1"/>
</dbReference>